<dbReference type="PANTHER" id="PTHR43880:SF12">
    <property type="entry name" value="ALCOHOL DEHYDROGENASE CLASS-3"/>
    <property type="match status" value="1"/>
</dbReference>
<evidence type="ECO:0000259" key="11">
    <source>
        <dbReference type="SMART" id="SM00829"/>
    </source>
</evidence>
<evidence type="ECO:0000256" key="7">
    <source>
        <dbReference type="ARBA" id="ARBA00023027"/>
    </source>
</evidence>
<evidence type="ECO:0000256" key="8">
    <source>
        <dbReference type="ARBA" id="ARBA00049164"/>
    </source>
</evidence>
<dbReference type="GO" id="GO:0051903">
    <property type="term" value="F:S-(hydroxymethyl)glutathione dehydrogenase [NAD(P)+] activity"/>
    <property type="evidence" value="ECO:0007669"/>
    <property type="project" value="TreeGrafter"/>
</dbReference>
<dbReference type="InterPro" id="IPR011032">
    <property type="entry name" value="GroES-like_sf"/>
</dbReference>
<dbReference type="Gene3D" id="3.90.180.10">
    <property type="entry name" value="Medium-chain alcohol dehydrogenases, catalytic domain"/>
    <property type="match status" value="1"/>
</dbReference>
<keyword evidence="6 12" id="KW-0560">Oxidoreductase</keyword>
<organism evidence="12 13">
    <name type="scientific">Mycolicibacterium hodleri</name>
    <dbReference type="NCBI Taxonomy" id="49897"/>
    <lineage>
        <taxon>Bacteria</taxon>
        <taxon>Bacillati</taxon>
        <taxon>Actinomycetota</taxon>
        <taxon>Actinomycetes</taxon>
        <taxon>Mycobacteriales</taxon>
        <taxon>Mycobacteriaceae</taxon>
        <taxon>Mycolicibacterium</taxon>
    </lineage>
</organism>
<evidence type="ECO:0000256" key="3">
    <source>
        <dbReference type="ARBA" id="ARBA00013190"/>
    </source>
</evidence>
<dbReference type="Proteomes" id="UP000315759">
    <property type="component" value="Unassembled WGS sequence"/>
</dbReference>
<evidence type="ECO:0000313" key="13">
    <source>
        <dbReference type="Proteomes" id="UP000315759"/>
    </source>
</evidence>
<evidence type="ECO:0000256" key="6">
    <source>
        <dbReference type="ARBA" id="ARBA00023002"/>
    </source>
</evidence>
<comment type="cofactor">
    <cofactor evidence="1 10">
        <name>Zn(2+)</name>
        <dbReference type="ChEBI" id="CHEBI:29105"/>
    </cofactor>
</comment>
<protein>
    <recommendedName>
        <fullName evidence="3">alcohol dehydrogenase</fullName>
        <ecNumber evidence="3">1.1.1.1</ecNumber>
    </recommendedName>
</protein>
<proteinExistence type="inferred from homology"/>
<keyword evidence="7" id="KW-0520">NAD</keyword>
<dbReference type="InterPro" id="IPR036291">
    <property type="entry name" value="NAD(P)-bd_dom_sf"/>
</dbReference>
<evidence type="ECO:0000256" key="2">
    <source>
        <dbReference type="ARBA" id="ARBA00008072"/>
    </source>
</evidence>
<dbReference type="InterPro" id="IPR020843">
    <property type="entry name" value="ER"/>
</dbReference>
<evidence type="ECO:0000256" key="5">
    <source>
        <dbReference type="ARBA" id="ARBA00022833"/>
    </source>
</evidence>
<dbReference type="GO" id="GO:0005829">
    <property type="term" value="C:cytosol"/>
    <property type="evidence" value="ECO:0007669"/>
    <property type="project" value="TreeGrafter"/>
</dbReference>
<dbReference type="InterPro" id="IPR002328">
    <property type="entry name" value="ADH_Zn_CS"/>
</dbReference>
<name>A0A544VWF0_9MYCO</name>
<dbReference type="InterPro" id="IPR013154">
    <property type="entry name" value="ADH-like_N"/>
</dbReference>
<dbReference type="PROSITE" id="PS00059">
    <property type="entry name" value="ADH_ZINC"/>
    <property type="match status" value="1"/>
</dbReference>
<comment type="catalytic activity">
    <reaction evidence="8">
        <text>a secondary alcohol + NAD(+) = a ketone + NADH + H(+)</text>
        <dbReference type="Rhea" id="RHEA:10740"/>
        <dbReference type="ChEBI" id="CHEBI:15378"/>
        <dbReference type="ChEBI" id="CHEBI:17087"/>
        <dbReference type="ChEBI" id="CHEBI:35681"/>
        <dbReference type="ChEBI" id="CHEBI:57540"/>
        <dbReference type="ChEBI" id="CHEBI:57945"/>
        <dbReference type="EC" id="1.1.1.1"/>
    </reaction>
</comment>
<dbReference type="SUPFAM" id="SSF51735">
    <property type="entry name" value="NAD(P)-binding Rossmann-fold domains"/>
    <property type="match status" value="1"/>
</dbReference>
<comment type="caution">
    <text evidence="12">The sequence shown here is derived from an EMBL/GenBank/DDBJ whole genome shotgun (WGS) entry which is preliminary data.</text>
</comment>
<dbReference type="Pfam" id="PF08240">
    <property type="entry name" value="ADH_N"/>
    <property type="match status" value="1"/>
</dbReference>
<dbReference type="EC" id="1.1.1.1" evidence="3"/>
<comment type="catalytic activity">
    <reaction evidence="9">
        <text>a primary alcohol + NAD(+) = an aldehyde + NADH + H(+)</text>
        <dbReference type="Rhea" id="RHEA:10736"/>
        <dbReference type="ChEBI" id="CHEBI:15378"/>
        <dbReference type="ChEBI" id="CHEBI:15734"/>
        <dbReference type="ChEBI" id="CHEBI:17478"/>
        <dbReference type="ChEBI" id="CHEBI:57540"/>
        <dbReference type="ChEBI" id="CHEBI:57945"/>
        <dbReference type="EC" id="1.1.1.1"/>
    </reaction>
</comment>
<dbReference type="CDD" id="cd08279">
    <property type="entry name" value="Zn_ADH_class_III"/>
    <property type="match status" value="1"/>
</dbReference>
<dbReference type="NCBIfam" id="TIGR03989">
    <property type="entry name" value="Rxyl_3153"/>
    <property type="match status" value="1"/>
</dbReference>
<evidence type="ECO:0000256" key="1">
    <source>
        <dbReference type="ARBA" id="ARBA00001947"/>
    </source>
</evidence>
<dbReference type="SMART" id="SM00829">
    <property type="entry name" value="PKS_ER"/>
    <property type="match status" value="1"/>
</dbReference>
<dbReference type="GO" id="GO:0008270">
    <property type="term" value="F:zinc ion binding"/>
    <property type="evidence" value="ECO:0007669"/>
    <property type="project" value="InterPro"/>
</dbReference>
<evidence type="ECO:0000256" key="9">
    <source>
        <dbReference type="ARBA" id="ARBA00049243"/>
    </source>
</evidence>
<dbReference type="AlphaFoldDB" id="A0A544VWF0"/>
<dbReference type="GO" id="GO:0004022">
    <property type="term" value="F:alcohol dehydrogenase (NAD+) activity"/>
    <property type="evidence" value="ECO:0007669"/>
    <property type="project" value="UniProtKB-EC"/>
</dbReference>
<keyword evidence="4 10" id="KW-0479">Metal-binding</keyword>
<reference evidence="12 13" key="1">
    <citation type="submission" date="2018-10" db="EMBL/GenBank/DDBJ databases">
        <title>Draft genome of Mycobacterium hodleri strain B.</title>
        <authorList>
            <person name="Amande T.J."/>
            <person name="Mcgenity T.J."/>
        </authorList>
    </citation>
    <scope>NUCLEOTIDE SEQUENCE [LARGE SCALE GENOMIC DNA]</scope>
    <source>
        <strain evidence="12 13">B</strain>
    </source>
</reference>
<dbReference type="RefSeq" id="WP_142554227.1">
    <property type="nucleotide sequence ID" value="NZ_VIFX01000032.1"/>
</dbReference>
<feature type="domain" description="Enoyl reductase (ER)" evidence="11">
    <location>
        <begin position="15"/>
        <end position="368"/>
    </location>
</feature>
<sequence length="370" mass="38519">MSLQAAVLWEAGQPWQIEDLVLDAPQRGEVKVELAASGLCHSDEHVRDGSVPVGLLPLIGGHEGAGVVTAIGPGVTSVEVGDHVALAFIPACGRCRPCARGQSSICDLGAHLLEGYQVADGTARHHVGGQDAGILCLLGTFSSQTVVNEASCIKITKDIPLDKAALVGCGVTTGWGSAVYAAGVSAGETVVVLGMGGVGCGAVQGAALAGARHVVVVDPSPFKREQAKIFGATHTAATIDEALPLVQELTWGYLADKVLITIAVADGSIIAPAMSLVAKGGVCVHVSVGDITQTEVSMSLFDLTAMRKTLKGAWFGNANVRFDIPHLLRLYMEGDLKLDEMITRTYTLDQVNVGYQDMLNAENVRGLITY</sequence>
<evidence type="ECO:0000256" key="4">
    <source>
        <dbReference type="ARBA" id="ARBA00022723"/>
    </source>
</evidence>
<keyword evidence="5 10" id="KW-0862">Zinc</keyword>
<dbReference type="GO" id="GO:0046294">
    <property type="term" value="P:formaldehyde catabolic process"/>
    <property type="evidence" value="ECO:0007669"/>
    <property type="project" value="TreeGrafter"/>
</dbReference>
<dbReference type="InterPro" id="IPR013149">
    <property type="entry name" value="ADH-like_C"/>
</dbReference>
<dbReference type="PANTHER" id="PTHR43880">
    <property type="entry name" value="ALCOHOL DEHYDROGENASE"/>
    <property type="match status" value="1"/>
</dbReference>
<dbReference type="InterPro" id="IPR023921">
    <property type="entry name" value="ADH_Zn_actinomycetes"/>
</dbReference>
<keyword evidence="13" id="KW-1185">Reference proteome</keyword>
<dbReference type="Pfam" id="PF00107">
    <property type="entry name" value="ADH_zinc_N"/>
    <property type="match status" value="1"/>
</dbReference>
<dbReference type="EMBL" id="VIFX01000032">
    <property type="protein sequence ID" value="TQR84315.1"/>
    <property type="molecule type" value="Genomic_DNA"/>
</dbReference>
<dbReference type="SUPFAM" id="SSF50129">
    <property type="entry name" value="GroES-like"/>
    <property type="match status" value="2"/>
</dbReference>
<gene>
    <name evidence="12" type="ORF">D8S82_22475</name>
</gene>
<dbReference type="Gene3D" id="3.40.50.720">
    <property type="entry name" value="NAD(P)-binding Rossmann-like Domain"/>
    <property type="match status" value="1"/>
</dbReference>
<accession>A0A544VWF0</accession>
<evidence type="ECO:0000256" key="10">
    <source>
        <dbReference type="RuleBase" id="RU361277"/>
    </source>
</evidence>
<comment type="similarity">
    <text evidence="2 10">Belongs to the zinc-containing alcohol dehydrogenase family.</text>
</comment>
<evidence type="ECO:0000313" key="12">
    <source>
        <dbReference type="EMBL" id="TQR84315.1"/>
    </source>
</evidence>